<name>A0A2T7F2E1_9POAL</name>
<keyword evidence="3" id="KW-1185">Reference proteome</keyword>
<dbReference type="Gramene" id="PUZ74244">
    <property type="protein sequence ID" value="PUZ74244"/>
    <property type="gene ID" value="GQ55_1G048700"/>
</dbReference>
<dbReference type="Proteomes" id="UP000244336">
    <property type="component" value="Chromosome 1"/>
</dbReference>
<accession>A0A2T7F2E1</accession>
<dbReference type="OrthoDB" id="10574519at2759"/>
<feature type="compositionally biased region" description="Basic residues" evidence="1">
    <location>
        <begin position="173"/>
        <end position="184"/>
    </location>
</feature>
<feature type="region of interest" description="Disordered" evidence="1">
    <location>
        <begin position="167"/>
        <end position="187"/>
    </location>
</feature>
<sequence length="202" mass="23215">MFVIPEVARFPAWLEHLQFAFSKNSKTVVGNFFGKMFQNWSVNSKKVRAGPEAFKPFLHYLTYNHAFTSMSVIRNKQKLKPKPVDRSEMDAELEAKHPKKQILPDYDLGDGDEDVAALAAGKDDGVDEEELEDEDIAAAAKDEDTIEELEDEMPRWRMARRGMPVPRREKLLARRRVPPPRRAGHQGWKDQKCFFSLSPLCV</sequence>
<gene>
    <name evidence="2" type="ORF">GQ55_1G048700</name>
</gene>
<dbReference type="EMBL" id="CM009749">
    <property type="protein sequence ID" value="PUZ74244.1"/>
    <property type="molecule type" value="Genomic_DNA"/>
</dbReference>
<dbReference type="AlphaFoldDB" id="A0A2T7F2E1"/>
<organism evidence="2 3">
    <name type="scientific">Panicum hallii var. hallii</name>
    <dbReference type="NCBI Taxonomy" id="1504633"/>
    <lineage>
        <taxon>Eukaryota</taxon>
        <taxon>Viridiplantae</taxon>
        <taxon>Streptophyta</taxon>
        <taxon>Embryophyta</taxon>
        <taxon>Tracheophyta</taxon>
        <taxon>Spermatophyta</taxon>
        <taxon>Magnoliopsida</taxon>
        <taxon>Liliopsida</taxon>
        <taxon>Poales</taxon>
        <taxon>Poaceae</taxon>
        <taxon>PACMAD clade</taxon>
        <taxon>Panicoideae</taxon>
        <taxon>Panicodae</taxon>
        <taxon>Paniceae</taxon>
        <taxon>Panicinae</taxon>
        <taxon>Panicum</taxon>
        <taxon>Panicum sect. Panicum</taxon>
    </lineage>
</organism>
<feature type="compositionally biased region" description="Basic and acidic residues" evidence="1">
    <location>
        <begin position="82"/>
        <end position="96"/>
    </location>
</feature>
<protein>
    <submittedName>
        <fullName evidence="2">Uncharacterized protein</fullName>
    </submittedName>
</protein>
<proteinExistence type="predicted"/>
<reference evidence="2 3" key="1">
    <citation type="submission" date="2018-04" db="EMBL/GenBank/DDBJ databases">
        <title>WGS assembly of Panicum hallii var. hallii HAL2.</title>
        <authorList>
            <person name="Lovell J."/>
            <person name="Jenkins J."/>
            <person name="Lowry D."/>
            <person name="Mamidi S."/>
            <person name="Sreedasyam A."/>
            <person name="Weng X."/>
            <person name="Barry K."/>
            <person name="Bonette J."/>
            <person name="Campitelli B."/>
            <person name="Daum C."/>
            <person name="Gordon S."/>
            <person name="Gould B."/>
            <person name="Lipzen A."/>
            <person name="MacQueen A."/>
            <person name="Palacio-Mejia J."/>
            <person name="Plott C."/>
            <person name="Shakirov E."/>
            <person name="Shu S."/>
            <person name="Yoshinaga Y."/>
            <person name="Zane M."/>
            <person name="Rokhsar D."/>
            <person name="Grimwood J."/>
            <person name="Schmutz J."/>
            <person name="Juenger T."/>
        </authorList>
    </citation>
    <scope>NUCLEOTIDE SEQUENCE [LARGE SCALE GENOMIC DNA]</scope>
    <source>
        <strain evidence="3">cv. HAL2</strain>
    </source>
</reference>
<evidence type="ECO:0000256" key="1">
    <source>
        <dbReference type="SAM" id="MobiDB-lite"/>
    </source>
</evidence>
<evidence type="ECO:0000313" key="3">
    <source>
        <dbReference type="Proteomes" id="UP000244336"/>
    </source>
</evidence>
<evidence type="ECO:0000313" key="2">
    <source>
        <dbReference type="EMBL" id="PUZ74244.1"/>
    </source>
</evidence>
<feature type="region of interest" description="Disordered" evidence="1">
    <location>
        <begin position="78"/>
        <end position="108"/>
    </location>
</feature>